<protein>
    <recommendedName>
        <fullName evidence="3">TRASH domain-containing protein</fullName>
    </recommendedName>
</protein>
<name>A0A7J3I7V3_9CREN</name>
<evidence type="ECO:0000313" key="1">
    <source>
        <dbReference type="EMBL" id="HGN36876.1"/>
    </source>
</evidence>
<accession>A0A7J3I7V3</accession>
<dbReference type="AlphaFoldDB" id="A0A7J3I7V3"/>
<dbReference type="EMBL" id="DTAI01000141">
    <property type="protein sequence ID" value="HGN36876.1"/>
    <property type="molecule type" value="Genomic_DNA"/>
</dbReference>
<comment type="caution">
    <text evidence="1">The sequence shown here is derived from an EMBL/GenBank/DDBJ whole genome shotgun (WGS) entry which is preliminary data.</text>
</comment>
<reference evidence="1" key="1">
    <citation type="journal article" date="2020" name="mSystems">
        <title>Genome- and Community-Level Interaction Insights into Carbon Utilization and Element Cycling Functions of Hydrothermarchaeota in Hydrothermal Sediment.</title>
        <authorList>
            <person name="Zhou Z."/>
            <person name="Liu Y."/>
            <person name="Xu W."/>
            <person name="Pan J."/>
            <person name="Luo Z.H."/>
            <person name="Li M."/>
        </authorList>
    </citation>
    <scope>NUCLEOTIDE SEQUENCE [LARGE SCALE GENOMIC DNA]</scope>
    <source>
        <strain evidence="1">SpSt-618</strain>
        <strain evidence="2">SpSt-657</strain>
    </source>
</reference>
<dbReference type="EMBL" id="DTBZ01000036">
    <property type="protein sequence ID" value="HGQ17626.1"/>
    <property type="molecule type" value="Genomic_DNA"/>
</dbReference>
<evidence type="ECO:0008006" key="3">
    <source>
        <dbReference type="Google" id="ProtNLM"/>
    </source>
</evidence>
<organism evidence="1">
    <name type="scientific">Ignisphaera aggregans</name>
    <dbReference type="NCBI Taxonomy" id="334771"/>
    <lineage>
        <taxon>Archaea</taxon>
        <taxon>Thermoproteota</taxon>
        <taxon>Thermoprotei</taxon>
        <taxon>Desulfurococcales</taxon>
        <taxon>Desulfurococcaceae</taxon>
        <taxon>Ignisphaera</taxon>
    </lineage>
</organism>
<proteinExistence type="predicted"/>
<gene>
    <name evidence="1" type="ORF">ENT87_04950</name>
    <name evidence="2" type="ORF">ENU30_01400</name>
</gene>
<evidence type="ECO:0000313" key="2">
    <source>
        <dbReference type="EMBL" id="HGQ17626.1"/>
    </source>
</evidence>
<sequence length="76" mass="8872">MPLELKNVIPTAVYRCEVCGKTTSTPILYKTCCMNKPVALCSRECLNRWISEWIKNQEQILRNREGARKPLRKLYA</sequence>